<evidence type="ECO:0000256" key="1">
    <source>
        <dbReference type="ARBA" id="ARBA00004323"/>
    </source>
</evidence>
<evidence type="ECO:0000256" key="18">
    <source>
        <dbReference type="ARBA" id="ARBA00042865"/>
    </source>
</evidence>
<evidence type="ECO:0000256" key="6">
    <source>
        <dbReference type="ARBA" id="ARBA00011972"/>
    </source>
</evidence>
<name>A0A3S3PVJ5_9ACAR</name>
<evidence type="ECO:0000313" key="24">
    <source>
        <dbReference type="EMBL" id="RWS08909.1"/>
    </source>
</evidence>
<sequence>MISLKAPKFTLQRKSGTKKHETHISARVVDDDNEDEENGFSNQIAKISSKDIENNENPNKKGKSSSQSIELNLDELDFKPNCVITRKESISAIQRAVTQRCKQEIANISCLINEDKLYPKYLPRFCQNKQLTKKESRPSSTAKVSQPVKIAFIMSLNGRAVRQVKRLIKVLYSKRHFFYIHVDARQDYMFRELLKLEALPNVKLSRNRMATIWGGASLLTMLLNSIKELLTLSSWDFVINLSESDFPIKPLSELEAFLTANRGSNFVKSHGQDTKRFITKQGLDKTFYECDAHMWRLGDRVLPQGIILDGGSDWVALSRDFCKFIINGKNELLDGLLNIYKYTLLPAESFFHTVLQNSKFCTTVIDNNLHITNWRRKLGCKCQYKHIVDWCGCSPNDFKSEDWPKLLATTEKASFFARKFEPVISQEIINRVENWILNKNDLDLTINRYLQNDYHHLDPLSFNEDGRISVYYILAIIAKKRMNSMCDGEKNSEHILQPNVEINLKSIYVKEVNLFFESDIFMGLVISFTHSSTKTYNASNFEVFVRPSTYFQLKRTGSPSRLMHAQVCSEYDAKEQVFRNFGCILHPYSQIGVKHKWLPGPENISATFVWVDPSLTVAGSFEIKIESGEKLSNLPLILYHKPLFNQPLAPGKWKLLILINWVLIAETTFVINPFIFYNGNIMNKEIVKYFHSGPLHLKYIDHNFTAVEALLGFKDKKSSRIRILMANSRKYGKDLQKWAENLVQDSWSVQDICYVSPRSLPCHNAQVDSCFTTHWSSLFPDPKSEIK</sequence>
<evidence type="ECO:0000256" key="17">
    <source>
        <dbReference type="ARBA" id="ARBA00023180"/>
    </source>
</evidence>
<evidence type="ECO:0000256" key="16">
    <source>
        <dbReference type="ARBA" id="ARBA00023157"/>
    </source>
</evidence>
<accession>A0A3S3PVJ5</accession>
<feature type="transmembrane region" description="Helical" evidence="21">
    <location>
        <begin position="655"/>
        <end position="677"/>
    </location>
</feature>
<dbReference type="OrthoDB" id="2019572at2759"/>
<comment type="pathway">
    <text evidence="4">Glycan metabolism; heparan sulfate biosynthesis.</text>
</comment>
<comment type="catalytic activity">
    <reaction evidence="19">
        <text>UDP-alpha-D-xylose + L-seryl-[protein] = 3-O-(beta-D-xylosyl)-L-seryl-[protein] + UDP + H(+)</text>
        <dbReference type="Rhea" id="RHEA:50192"/>
        <dbReference type="Rhea" id="RHEA-COMP:9863"/>
        <dbReference type="Rhea" id="RHEA-COMP:12567"/>
        <dbReference type="ChEBI" id="CHEBI:15378"/>
        <dbReference type="ChEBI" id="CHEBI:29999"/>
        <dbReference type="ChEBI" id="CHEBI:57632"/>
        <dbReference type="ChEBI" id="CHEBI:58223"/>
        <dbReference type="ChEBI" id="CHEBI:132085"/>
        <dbReference type="EC" id="2.4.2.26"/>
    </reaction>
</comment>
<evidence type="ECO:0000256" key="11">
    <source>
        <dbReference type="ARBA" id="ARBA00022824"/>
    </source>
</evidence>
<evidence type="ECO:0000256" key="13">
    <source>
        <dbReference type="ARBA" id="ARBA00022989"/>
    </source>
</evidence>
<comment type="pathway">
    <text evidence="3">Glycan metabolism; chondroitin sulfate biosynthesis.</text>
</comment>
<comment type="subcellular location">
    <subcellularLocation>
        <location evidence="2">Endoplasmic reticulum membrane</location>
        <topology evidence="2">Single-pass type II membrane protein</topology>
    </subcellularLocation>
    <subcellularLocation>
        <location evidence="1">Golgi apparatus membrane</location>
        <topology evidence="1">Single-pass type II membrane protein</topology>
    </subcellularLocation>
</comment>
<evidence type="ECO:0000256" key="3">
    <source>
        <dbReference type="ARBA" id="ARBA00004840"/>
    </source>
</evidence>
<dbReference type="GO" id="GO:0005789">
    <property type="term" value="C:endoplasmic reticulum membrane"/>
    <property type="evidence" value="ECO:0007669"/>
    <property type="project" value="UniProtKB-SubCell"/>
</dbReference>
<dbReference type="GO" id="GO:0015012">
    <property type="term" value="P:heparan sulfate proteoglycan biosynthetic process"/>
    <property type="evidence" value="ECO:0007669"/>
    <property type="project" value="UniProtKB-UniPathway"/>
</dbReference>
<proteinExistence type="inferred from homology"/>
<evidence type="ECO:0000259" key="22">
    <source>
        <dbReference type="Pfam" id="PF12529"/>
    </source>
</evidence>
<evidence type="ECO:0000256" key="4">
    <source>
        <dbReference type="ARBA" id="ARBA00005093"/>
    </source>
</evidence>
<feature type="domain" description="Xylosyltransferase C-terminal" evidence="22">
    <location>
        <begin position="445"/>
        <end position="618"/>
    </location>
</feature>
<keyword evidence="10" id="KW-0479">Metal-binding</keyword>
<dbReference type="PANTHER" id="PTHR46025:SF3">
    <property type="entry name" value="XYLOSYLTRANSFERASE OXT"/>
    <property type="match status" value="1"/>
</dbReference>
<dbReference type="PANTHER" id="PTHR46025">
    <property type="entry name" value="XYLOSYLTRANSFERASE OXT"/>
    <property type="match status" value="1"/>
</dbReference>
<dbReference type="Pfam" id="PF12529">
    <property type="entry name" value="Xylo_C"/>
    <property type="match status" value="1"/>
</dbReference>
<reference evidence="24" key="2">
    <citation type="submission" date="2018-11" db="EMBL/GenBank/DDBJ databases">
        <title>Trombidioid mite genomics.</title>
        <authorList>
            <person name="Dong X."/>
        </authorList>
    </citation>
    <scope>NUCLEOTIDE SEQUENCE</scope>
    <source>
        <strain evidence="24">UoL-WK</strain>
    </source>
</reference>
<keyword evidence="17" id="KW-0325">Glycoprotein</keyword>
<evidence type="ECO:0000256" key="19">
    <source>
        <dbReference type="ARBA" id="ARBA00047847"/>
    </source>
</evidence>
<dbReference type="EMBL" id="NCKU01002560">
    <property type="protein sequence ID" value="RWS09337.1"/>
    <property type="molecule type" value="Genomic_DNA"/>
</dbReference>
<keyword evidence="14" id="KW-0333">Golgi apparatus</keyword>
<gene>
    <name evidence="23" type="ORF">B4U79_01415</name>
    <name evidence="24" type="ORF">B4U79_03649</name>
    <name evidence="25" type="ORF">B4U79_05431</name>
</gene>
<evidence type="ECO:0000256" key="2">
    <source>
        <dbReference type="ARBA" id="ARBA00004648"/>
    </source>
</evidence>
<evidence type="ECO:0000313" key="25">
    <source>
        <dbReference type="EMBL" id="RWS09337.1"/>
    </source>
</evidence>
<evidence type="ECO:0000256" key="12">
    <source>
        <dbReference type="ARBA" id="ARBA00022968"/>
    </source>
</evidence>
<keyword evidence="12" id="KW-0735">Signal-anchor</keyword>
<keyword evidence="8 24" id="KW-0808">Transferase</keyword>
<dbReference type="UniPathway" id="UPA00755"/>
<evidence type="ECO:0000256" key="9">
    <source>
        <dbReference type="ARBA" id="ARBA00022692"/>
    </source>
</evidence>
<evidence type="ECO:0000256" key="10">
    <source>
        <dbReference type="ARBA" id="ARBA00022723"/>
    </source>
</evidence>
<evidence type="ECO:0000256" key="7">
    <source>
        <dbReference type="ARBA" id="ARBA00022676"/>
    </source>
</evidence>
<keyword evidence="15 21" id="KW-0472">Membrane</keyword>
<feature type="compositionally biased region" description="Basic and acidic residues" evidence="20">
    <location>
        <begin position="18"/>
        <end position="30"/>
    </location>
</feature>
<dbReference type="EMBL" id="NCKU01002783">
    <property type="protein sequence ID" value="RWS08792.1"/>
    <property type="molecule type" value="Genomic_DNA"/>
</dbReference>
<keyword evidence="16" id="KW-1015">Disulfide bond</keyword>
<dbReference type="GO" id="GO:0050650">
    <property type="term" value="P:chondroitin sulfate proteoglycan biosynthetic process"/>
    <property type="evidence" value="ECO:0007669"/>
    <property type="project" value="TreeGrafter"/>
</dbReference>
<protein>
    <recommendedName>
        <fullName evidence="6">protein xylosyltransferase</fullName>
        <ecNumber evidence="6">2.4.2.26</ecNumber>
    </recommendedName>
    <alternativeName>
        <fullName evidence="18">Peptide O-xylosyltransferase</fullName>
    </alternativeName>
</protein>
<comment type="similarity">
    <text evidence="5">Belongs to the glycosyltransferase 14 family. XylT subfamily.</text>
</comment>
<dbReference type="GO" id="GO:0030158">
    <property type="term" value="F:protein xylosyltransferase activity"/>
    <property type="evidence" value="ECO:0007669"/>
    <property type="project" value="UniProtKB-EC"/>
</dbReference>
<dbReference type="Proteomes" id="UP000285301">
    <property type="component" value="Unassembled WGS sequence"/>
</dbReference>
<dbReference type="GO" id="GO:0000139">
    <property type="term" value="C:Golgi membrane"/>
    <property type="evidence" value="ECO:0007669"/>
    <property type="project" value="UniProtKB-SubCell"/>
</dbReference>
<keyword evidence="7" id="KW-0328">Glycosyltransferase</keyword>
<dbReference type="GO" id="GO:0046872">
    <property type="term" value="F:metal ion binding"/>
    <property type="evidence" value="ECO:0007669"/>
    <property type="project" value="UniProtKB-KW"/>
</dbReference>
<dbReference type="EC" id="2.4.2.26" evidence="6"/>
<dbReference type="InterPro" id="IPR043538">
    <property type="entry name" value="XYLT"/>
</dbReference>
<dbReference type="InterPro" id="IPR003406">
    <property type="entry name" value="Glyco_trans_14"/>
</dbReference>
<evidence type="ECO:0000256" key="15">
    <source>
        <dbReference type="ARBA" id="ARBA00023136"/>
    </source>
</evidence>
<comment type="caution">
    <text evidence="24">The sequence shown here is derived from an EMBL/GenBank/DDBJ whole genome shotgun (WGS) entry which is preliminary data.</text>
</comment>
<keyword evidence="13 21" id="KW-1133">Transmembrane helix</keyword>
<dbReference type="AlphaFoldDB" id="A0A3S3PVJ5"/>
<dbReference type="EMBL" id="NCKU01002731">
    <property type="protein sequence ID" value="RWS08909.1"/>
    <property type="molecule type" value="Genomic_DNA"/>
</dbReference>
<feature type="region of interest" description="Disordered" evidence="20">
    <location>
        <begin position="1"/>
        <end position="39"/>
    </location>
</feature>
<evidence type="ECO:0000256" key="5">
    <source>
        <dbReference type="ARBA" id="ARBA00010195"/>
    </source>
</evidence>
<keyword evidence="9 21" id="KW-0812">Transmembrane</keyword>
<dbReference type="STRING" id="1965070.A0A3S3PVJ5"/>
<evidence type="ECO:0000256" key="20">
    <source>
        <dbReference type="SAM" id="MobiDB-lite"/>
    </source>
</evidence>
<dbReference type="UniPathway" id="UPA00756"/>
<keyword evidence="11" id="KW-0256">Endoplasmic reticulum</keyword>
<evidence type="ECO:0000256" key="21">
    <source>
        <dbReference type="SAM" id="Phobius"/>
    </source>
</evidence>
<dbReference type="InterPro" id="IPR024448">
    <property type="entry name" value="XylT_C"/>
</dbReference>
<evidence type="ECO:0000313" key="23">
    <source>
        <dbReference type="EMBL" id="RWS08792.1"/>
    </source>
</evidence>
<reference evidence="24 26" key="1">
    <citation type="journal article" date="2018" name="Gigascience">
        <title>Genomes of trombidid mites reveal novel predicted allergens and laterally-transferred genes associated with secondary metabolism.</title>
        <authorList>
            <person name="Dong X."/>
            <person name="Chaisiri K."/>
            <person name="Xia D."/>
            <person name="Armstrong S.D."/>
            <person name="Fang Y."/>
            <person name="Donnelly M.J."/>
            <person name="Kadowaki T."/>
            <person name="McGarry J.W."/>
            <person name="Darby A.C."/>
            <person name="Makepeace B.L."/>
        </authorList>
    </citation>
    <scope>NUCLEOTIDE SEQUENCE [LARGE SCALE GENOMIC DNA]</scope>
    <source>
        <strain evidence="24">UoL-WK</strain>
    </source>
</reference>
<dbReference type="Pfam" id="PF02485">
    <property type="entry name" value="Branch"/>
    <property type="match status" value="1"/>
</dbReference>
<evidence type="ECO:0000256" key="14">
    <source>
        <dbReference type="ARBA" id="ARBA00023034"/>
    </source>
</evidence>
<evidence type="ECO:0000313" key="26">
    <source>
        <dbReference type="Proteomes" id="UP000285301"/>
    </source>
</evidence>
<keyword evidence="26" id="KW-1185">Reference proteome</keyword>
<evidence type="ECO:0000256" key="8">
    <source>
        <dbReference type="ARBA" id="ARBA00022679"/>
    </source>
</evidence>
<organism evidence="24 26">
    <name type="scientific">Dinothrombium tinctorium</name>
    <dbReference type="NCBI Taxonomy" id="1965070"/>
    <lineage>
        <taxon>Eukaryota</taxon>
        <taxon>Metazoa</taxon>
        <taxon>Ecdysozoa</taxon>
        <taxon>Arthropoda</taxon>
        <taxon>Chelicerata</taxon>
        <taxon>Arachnida</taxon>
        <taxon>Acari</taxon>
        <taxon>Acariformes</taxon>
        <taxon>Trombidiformes</taxon>
        <taxon>Prostigmata</taxon>
        <taxon>Anystina</taxon>
        <taxon>Parasitengona</taxon>
        <taxon>Trombidioidea</taxon>
        <taxon>Trombidiidae</taxon>
        <taxon>Dinothrombium</taxon>
    </lineage>
</organism>